<accession>A0A513ZZU4</accession>
<gene>
    <name evidence="1" type="ORF">LAh6_141</name>
</gene>
<dbReference type="Proteomes" id="UP000319466">
    <property type="component" value="Segment"/>
</dbReference>
<proteinExistence type="predicted"/>
<evidence type="ECO:0000313" key="2">
    <source>
        <dbReference type="Proteomes" id="UP000319466"/>
    </source>
</evidence>
<evidence type="ECO:0000313" key="1">
    <source>
        <dbReference type="EMBL" id="QDH46522.1"/>
    </source>
</evidence>
<protein>
    <recommendedName>
        <fullName evidence="3">Lipoprotein</fullName>
    </recommendedName>
</protein>
<name>A0A513ZZU4_9CAUD</name>
<evidence type="ECO:0008006" key="3">
    <source>
        <dbReference type="Google" id="ProtNLM"/>
    </source>
</evidence>
<sequence length="207" mass="23359">MSKYLLIIFTFLSALTLSGCSDPDGTDYIRQPHFNSKEREVYNAYYDQRNASFKYTQFLSEVMNARTKANNVPAGFFCDSVDLLQIADYRATKHNDRGNSNGTNTKNLSQMYVEIYGEDPCGFSKSIKTPKAIAATPVVVPMAGKGNVLSPDMYDKLIEAAKSCARSRQHLISVTSEKEYLTQEDYDEVMKSVMSCKKFELESQLQK</sequence>
<organism evidence="1 2">
    <name type="scientific">Aeromonas phage LAh_6</name>
    <dbReference type="NCBI Taxonomy" id="2591030"/>
    <lineage>
        <taxon>Viruses</taxon>
        <taxon>Duplodnaviria</taxon>
        <taxon>Heunggongvirae</taxon>
        <taxon>Uroviricota</taxon>
        <taxon>Caudoviricetes</taxon>
        <taxon>Grimontviridae</taxon>
        <taxon>Lahexavirus</taxon>
        <taxon>Lahexavirus LAh6</taxon>
    </lineage>
</organism>
<reference evidence="1 2" key="1">
    <citation type="submission" date="2019-04" db="EMBL/GenBank/DDBJ databases">
        <title>Novel bacteriophages capable of disrupting biofilms from clinical strains of Aeromonas hydrophila with intrinsic antibiotic resistance.</title>
        <authorList>
            <person name="Kabwe M."/>
            <person name="Brown T.L."/>
            <person name="Speirs L."/>
            <person name="Ku H."/>
            <person name="Leach M."/>
            <person name="Chan H.T."/>
            <person name="Petrovski S."/>
            <person name="Lock P."/>
            <person name="Tucci J."/>
        </authorList>
    </citation>
    <scope>NUCLEOTIDE SEQUENCE [LARGE SCALE GENOMIC DNA]</scope>
</reference>
<dbReference type="EMBL" id="MK838112">
    <property type="protein sequence ID" value="QDH46522.1"/>
    <property type="molecule type" value="Genomic_DNA"/>
</dbReference>
<keyword evidence="2" id="KW-1185">Reference proteome</keyword>
<dbReference type="PROSITE" id="PS51257">
    <property type="entry name" value="PROKAR_LIPOPROTEIN"/>
    <property type="match status" value="1"/>
</dbReference>